<feature type="region of interest" description="Disordered" evidence="1">
    <location>
        <begin position="1"/>
        <end position="49"/>
    </location>
</feature>
<dbReference type="AlphaFoldDB" id="A0AAV5A169"/>
<reference evidence="3" key="1">
    <citation type="submission" date="2021-10" db="EMBL/GenBank/DDBJ databases">
        <title>De novo Genome Assembly of Clathrus columnatus (Basidiomycota, Fungi) Using Illumina and Nanopore Sequence Data.</title>
        <authorList>
            <person name="Ogiso-Tanaka E."/>
            <person name="Itagaki H."/>
            <person name="Hosoya T."/>
            <person name="Hosaka K."/>
        </authorList>
    </citation>
    <scope>NUCLEOTIDE SEQUENCE</scope>
    <source>
        <strain evidence="3">MO-923</strain>
    </source>
</reference>
<feature type="domain" description="DUF7514" evidence="2">
    <location>
        <begin position="106"/>
        <end position="170"/>
    </location>
</feature>
<accession>A0AAV5A169</accession>
<proteinExistence type="predicted"/>
<feature type="compositionally biased region" description="Basic and acidic residues" evidence="1">
    <location>
        <begin position="223"/>
        <end position="248"/>
    </location>
</feature>
<dbReference type="InterPro" id="IPR055936">
    <property type="entry name" value="DUF7514"/>
</dbReference>
<dbReference type="Pfam" id="PF24355">
    <property type="entry name" value="DUF7514"/>
    <property type="match status" value="1"/>
</dbReference>
<feature type="compositionally biased region" description="Polar residues" evidence="1">
    <location>
        <begin position="32"/>
        <end position="49"/>
    </location>
</feature>
<feature type="region of interest" description="Disordered" evidence="1">
    <location>
        <begin position="189"/>
        <end position="248"/>
    </location>
</feature>
<keyword evidence="4" id="KW-1185">Reference proteome</keyword>
<gene>
    <name evidence="3" type="ORF">Clacol_001165</name>
</gene>
<feature type="compositionally biased region" description="Basic and acidic residues" evidence="1">
    <location>
        <begin position="1"/>
        <end position="16"/>
    </location>
</feature>
<comment type="caution">
    <text evidence="3">The sequence shown here is derived from an EMBL/GenBank/DDBJ whole genome shotgun (WGS) entry which is preliminary data.</text>
</comment>
<name>A0AAV5A169_9AGAM</name>
<dbReference type="Proteomes" id="UP001050691">
    <property type="component" value="Unassembled WGS sequence"/>
</dbReference>
<protein>
    <recommendedName>
        <fullName evidence="2">DUF7514 domain-containing protein</fullName>
    </recommendedName>
</protein>
<sequence>MSSSNDAHERIRRAVEDNIGDLADNDHKSVQDPKQPSSQSSTYVPVQFSEDNGGQDPTIFYGRMSDALFFYIDHNCPQSRGTRLIEPEKIFWENVALGHDPDVRPQFNDTKTPVLDRRGYIRFRVFEVRANPEECHQVFKLRDPVTNLPFPTPIPRFAFPPYPDYERRNTFINWQTKAIADLMRKRALKTDDADTASPTSPSSNSSKSTEKRSKFSRLMGFGGKDEKDKDKDKKEEPEAVRKAAHEKKTAAVISVGATVVSTLINQFA</sequence>
<dbReference type="EMBL" id="BPWL01000002">
    <property type="protein sequence ID" value="GJJ06968.1"/>
    <property type="molecule type" value="Genomic_DNA"/>
</dbReference>
<feature type="compositionally biased region" description="Low complexity" evidence="1">
    <location>
        <begin position="195"/>
        <end position="207"/>
    </location>
</feature>
<evidence type="ECO:0000313" key="3">
    <source>
        <dbReference type="EMBL" id="GJJ06968.1"/>
    </source>
</evidence>
<organism evidence="3 4">
    <name type="scientific">Clathrus columnatus</name>
    <dbReference type="NCBI Taxonomy" id="1419009"/>
    <lineage>
        <taxon>Eukaryota</taxon>
        <taxon>Fungi</taxon>
        <taxon>Dikarya</taxon>
        <taxon>Basidiomycota</taxon>
        <taxon>Agaricomycotina</taxon>
        <taxon>Agaricomycetes</taxon>
        <taxon>Phallomycetidae</taxon>
        <taxon>Phallales</taxon>
        <taxon>Clathraceae</taxon>
        <taxon>Clathrus</taxon>
    </lineage>
</organism>
<evidence type="ECO:0000259" key="2">
    <source>
        <dbReference type="Pfam" id="PF24355"/>
    </source>
</evidence>
<evidence type="ECO:0000256" key="1">
    <source>
        <dbReference type="SAM" id="MobiDB-lite"/>
    </source>
</evidence>
<evidence type="ECO:0000313" key="4">
    <source>
        <dbReference type="Proteomes" id="UP001050691"/>
    </source>
</evidence>